<dbReference type="PANTHER" id="PTHR13360">
    <property type="entry name" value="ACTIVATING SIGNAL COINTEGRATOR 1 COMPLEX SUBUNIT 1"/>
    <property type="match status" value="1"/>
</dbReference>
<dbReference type="GO" id="GO:0006355">
    <property type="term" value="P:regulation of DNA-templated transcription"/>
    <property type="evidence" value="ECO:0000318"/>
    <property type="project" value="GO_Central"/>
</dbReference>
<dbReference type="Gramene" id="EFJ31107">
    <property type="protein sequence ID" value="EFJ31107"/>
    <property type="gene ID" value="SELMODRAFT_88393"/>
</dbReference>
<evidence type="ECO:0000313" key="3">
    <source>
        <dbReference type="Proteomes" id="UP000001514"/>
    </source>
</evidence>
<dbReference type="Pfam" id="PF10469">
    <property type="entry name" value="AKAP7_NLS"/>
    <property type="match status" value="1"/>
</dbReference>
<dbReference type="GO" id="GO:0006307">
    <property type="term" value="P:DNA alkylation repair"/>
    <property type="evidence" value="ECO:0007669"/>
    <property type="project" value="InterPro"/>
</dbReference>
<evidence type="ECO:0000313" key="2">
    <source>
        <dbReference type="EMBL" id="EFJ31107.1"/>
    </source>
</evidence>
<proteinExistence type="predicted"/>
<dbReference type="GO" id="GO:0005634">
    <property type="term" value="C:nucleus"/>
    <property type="evidence" value="ECO:0000318"/>
    <property type="project" value="GO_Central"/>
</dbReference>
<dbReference type="InterPro" id="IPR009210">
    <property type="entry name" value="ASCC1"/>
</dbReference>
<dbReference type="SUPFAM" id="SSF55144">
    <property type="entry name" value="LigT-like"/>
    <property type="match status" value="1"/>
</dbReference>
<dbReference type="InParanoid" id="D8R984"/>
<dbReference type="Proteomes" id="UP000001514">
    <property type="component" value="Unassembled WGS sequence"/>
</dbReference>
<sequence>YSHFLSLPLSVHPSLVQKLEAFQESVLVSLGIPLLTVAGFVDSGVEKSIFIKPTRFHLTVLMLKLWNEERVEKARGVLEKCLPDVAAALDERPVSVSLKGLEIMRGSPKNTRVLFAKVADADGGSRLSKVCQVMIDAFVEAGLVLGKDGEQELKLHATVMNTSHRRSKSRYRNKGFDATDILAKFGEETWGDYQIMEAHLSERFKYDENGYYHCCGSIPFPGSTVETGVSQGTSQHDT</sequence>
<name>D8R984_SELML</name>
<dbReference type="OMA" id="NEYASCG"/>
<dbReference type="HOGENOM" id="CLU_025168_0_0_1"/>
<organism evidence="3">
    <name type="scientific">Selaginella moellendorffii</name>
    <name type="common">Spikemoss</name>
    <dbReference type="NCBI Taxonomy" id="88036"/>
    <lineage>
        <taxon>Eukaryota</taxon>
        <taxon>Viridiplantae</taxon>
        <taxon>Streptophyta</taxon>
        <taxon>Embryophyta</taxon>
        <taxon>Tracheophyta</taxon>
        <taxon>Lycopodiopsida</taxon>
        <taxon>Selaginellales</taxon>
        <taxon>Selaginellaceae</taxon>
        <taxon>Selaginella</taxon>
    </lineage>
</organism>
<reference evidence="2 3" key="1">
    <citation type="journal article" date="2011" name="Science">
        <title>The Selaginella genome identifies genetic changes associated with the evolution of vascular plants.</title>
        <authorList>
            <person name="Banks J.A."/>
            <person name="Nishiyama T."/>
            <person name="Hasebe M."/>
            <person name="Bowman J.L."/>
            <person name="Gribskov M."/>
            <person name="dePamphilis C."/>
            <person name="Albert V.A."/>
            <person name="Aono N."/>
            <person name="Aoyama T."/>
            <person name="Ambrose B.A."/>
            <person name="Ashton N.W."/>
            <person name="Axtell M.J."/>
            <person name="Barker E."/>
            <person name="Barker M.S."/>
            <person name="Bennetzen J.L."/>
            <person name="Bonawitz N.D."/>
            <person name="Chapple C."/>
            <person name="Cheng C."/>
            <person name="Correa L.G."/>
            <person name="Dacre M."/>
            <person name="DeBarry J."/>
            <person name="Dreyer I."/>
            <person name="Elias M."/>
            <person name="Engstrom E.M."/>
            <person name="Estelle M."/>
            <person name="Feng L."/>
            <person name="Finet C."/>
            <person name="Floyd S.K."/>
            <person name="Frommer W.B."/>
            <person name="Fujita T."/>
            <person name="Gramzow L."/>
            <person name="Gutensohn M."/>
            <person name="Harholt J."/>
            <person name="Hattori M."/>
            <person name="Heyl A."/>
            <person name="Hirai T."/>
            <person name="Hiwatashi Y."/>
            <person name="Ishikawa M."/>
            <person name="Iwata M."/>
            <person name="Karol K.G."/>
            <person name="Koehler B."/>
            <person name="Kolukisaoglu U."/>
            <person name="Kubo M."/>
            <person name="Kurata T."/>
            <person name="Lalonde S."/>
            <person name="Li K."/>
            <person name="Li Y."/>
            <person name="Litt A."/>
            <person name="Lyons E."/>
            <person name="Manning G."/>
            <person name="Maruyama T."/>
            <person name="Michael T.P."/>
            <person name="Mikami K."/>
            <person name="Miyazaki S."/>
            <person name="Morinaga S."/>
            <person name="Murata T."/>
            <person name="Mueller-Roeber B."/>
            <person name="Nelson D.R."/>
            <person name="Obara M."/>
            <person name="Oguri Y."/>
            <person name="Olmstead R.G."/>
            <person name="Onodera N."/>
            <person name="Petersen B.L."/>
            <person name="Pils B."/>
            <person name="Prigge M."/>
            <person name="Rensing S.A."/>
            <person name="Riano-Pachon D.M."/>
            <person name="Roberts A.W."/>
            <person name="Sato Y."/>
            <person name="Scheller H.V."/>
            <person name="Schulz B."/>
            <person name="Schulz C."/>
            <person name="Shakirov E.V."/>
            <person name="Shibagaki N."/>
            <person name="Shinohara N."/>
            <person name="Shippen D.E."/>
            <person name="Soerensen I."/>
            <person name="Sotooka R."/>
            <person name="Sugimoto N."/>
            <person name="Sugita M."/>
            <person name="Sumikawa N."/>
            <person name="Tanurdzic M."/>
            <person name="Theissen G."/>
            <person name="Ulvskov P."/>
            <person name="Wakazuki S."/>
            <person name="Weng J.K."/>
            <person name="Willats W.W."/>
            <person name="Wipf D."/>
            <person name="Wolf P.G."/>
            <person name="Yang L."/>
            <person name="Zimmer A.D."/>
            <person name="Zhu Q."/>
            <person name="Mitros T."/>
            <person name="Hellsten U."/>
            <person name="Loque D."/>
            <person name="Otillar R."/>
            <person name="Salamov A."/>
            <person name="Schmutz J."/>
            <person name="Shapiro H."/>
            <person name="Lindquist E."/>
            <person name="Lucas S."/>
            <person name="Rokhsar D."/>
            <person name="Grigoriev I.V."/>
        </authorList>
    </citation>
    <scope>NUCLEOTIDE SEQUENCE [LARGE SCALE GENOMIC DNA]</scope>
</reference>
<evidence type="ECO:0000259" key="1">
    <source>
        <dbReference type="Pfam" id="PF10469"/>
    </source>
</evidence>
<dbReference type="STRING" id="88036.D8R984"/>
<gene>
    <name evidence="2" type="ORF">SELMODRAFT_88393</name>
</gene>
<accession>D8R984</accession>
<protein>
    <recommendedName>
        <fullName evidence="1">A-kinase anchor protein 7-like phosphoesterase domain-containing protein</fullName>
    </recommendedName>
</protein>
<dbReference type="eggNOG" id="KOG2814">
    <property type="taxonomic scope" value="Eukaryota"/>
</dbReference>
<dbReference type="FunCoup" id="D8R984">
    <property type="interactions" value="3528"/>
</dbReference>
<dbReference type="InterPro" id="IPR009097">
    <property type="entry name" value="Cyclic_Pdiesterase"/>
</dbReference>
<dbReference type="AlphaFoldDB" id="D8R984"/>
<dbReference type="KEGG" id="smo:SELMODRAFT_88393"/>
<dbReference type="PANTHER" id="PTHR13360:SF1">
    <property type="entry name" value="ACTIVATING SIGNAL COINTEGRATOR 1 COMPLEX SUBUNIT 1"/>
    <property type="match status" value="1"/>
</dbReference>
<feature type="domain" description="A-kinase anchor protein 7-like phosphoesterase" evidence="1">
    <location>
        <begin position="1"/>
        <end position="220"/>
    </location>
</feature>
<dbReference type="InterPro" id="IPR019510">
    <property type="entry name" value="AKAP7-like_phosphoesterase"/>
</dbReference>
<dbReference type="EMBL" id="GL377574">
    <property type="protein sequence ID" value="EFJ31107.1"/>
    <property type="molecule type" value="Genomic_DNA"/>
</dbReference>
<dbReference type="Gene3D" id="3.90.1140.10">
    <property type="entry name" value="Cyclic phosphodiesterase"/>
    <property type="match status" value="1"/>
</dbReference>
<keyword evidence="3" id="KW-1185">Reference proteome</keyword>
<feature type="non-terminal residue" evidence="2">
    <location>
        <position position="1"/>
    </location>
</feature>